<sequence length="204" mass="22771">MSVVRSGPRKLPRQERSRAMVDRILEAAARVLIAYGYDGASTNRIARAAGVSPGSLYQYFSDKDAITSAVVDRLAEEISVNVSAVFRTMAGRSAEDGTRAALTTLVDALAPQADLLRIAVEQVPRFGEADRLGVLLERARDLVYHQLLANQDRLRRHDLDTTTWFVVHTATQLTIRYTVDRPPIPADRFVDELSRLLLGYVYRD</sequence>
<evidence type="ECO:0000313" key="7">
    <source>
        <dbReference type="Proteomes" id="UP000547444"/>
    </source>
</evidence>
<dbReference type="Pfam" id="PF17918">
    <property type="entry name" value="TetR_C_15"/>
    <property type="match status" value="1"/>
</dbReference>
<evidence type="ECO:0000259" key="5">
    <source>
        <dbReference type="PROSITE" id="PS50977"/>
    </source>
</evidence>
<evidence type="ECO:0000256" key="4">
    <source>
        <dbReference type="PROSITE-ProRule" id="PRU00335"/>
    </source>
</evidence>
<dbReference type="InterPro" id="IPR050109">
    <property type="entry name" value="HTH-type_TetR-like_transc_reg"/>
</dbReference>
<dbReference type="PROSITE" id="PS01081">
    <property type="entry name" value="HTH_TETR_1"/>
    <property type="match status" value="1"/>
</dbReference>
<keyword evidence="1" id="KW-0805">Transcription regulation</keyword>
<dbReference type="Pfam" id="PF00440">
    <property type="entry name" value="TetR_N"/>
    <property type="match status" value="1"/>
</dbReference>
<keyword evidence="3" id="KW-0804">Transcription</keyword>
<comment type="caution">
    <text evidence="6">The sequence shown here is derived from an EMBL/GenBank/DDBJ whole genome shotgun (WGS) entry which is preliminary data.</text>
</comment>
<dbReference type="AlphaFoldDB" id="A0A7X5R5C3"/>
<gene>
    <name evidence="6" type="ORF">FHU31_000240</name>
</gene>
<dbReference type="SUPFAM" id="SSF46689">
    <property type="entry name" value="Homeodomain-like"/>
    <property type="match status" value="1"/>
</dbReference>
<feature type="domain" description="HTH tetR-type" evidence="5">
    <location>
        <begin position="18"/>
        <end position="78"/>
    </location>
</feature>
<evidence type="ECO:0000256" key="3">
    <source>
        <dbReference type="ARBA" id="ARBA00023163"/>
    </source>
</evidence>
<proteinExistence type="predicted"/>
<dbReference type="InterPro" id="IPR041669">
    <property type="entry name" value="TetR_C_15"/>
</dbReference>
<evidence type="ECO:0000256" key="2">
    <source>
        <dbReference type="ARBA" id="ARBA00023125"/>
    </source>
</evidence>
<protein>
    <submittedName>
        <fullName evidence="6">AcrR family transcriptional regulator</fullName>
    </submittedName>
</protein>
<evidence type="ECO:0000256" key="1">
    <source>
        <dbReference type="ARBA" id="ARBA00023015"/>
    </source>
</evidence>
<dbReference type="GO" id="GO:0003700">
    <property type="term" value="F:DNA-binding transcription factor activity"/>
    <property type="evidence" value="ECO:0007669"/>
    <property type="project" value="TreeGrafter"/>
</dbReference>
<dbReference type="InterPro" id="IPR023772">
    <property type="entry name" value="DNA-bd_HTH_TetR-type_CS"/>
</dbReference>
<dbReference type="PANTHER" id="PTHR30055:SF234">
    <property type="entry name" value="HTH-TYPE TRANSCRIPTIONAL REGULATOR BETI"/>
    <property type="match status" value="1"/>
</dbReference>
<dbReference type="GO" id="GO:0000976">
    <property type="term" value="F:transcription cis-regulatory region binding"/>
    <property type="evidence" value="ECO:0007669"/>
    <property type="project" value="TreeGrafter"/>
</dbReference>
<dbReference type="Proteomes" id="UP000547444">
    <property type="component" value="Unassembled WGS sequence"/>
</dbReference>
<accession>A0A7X5R5C3</accession>
<dbReference type="Gene3D" id="1.10.357.10">
    <property type="entry name" value="Tetracycline Repressor, domain 2"/>
    <property type="match status" value="1"/>
</dbReference>
<feature type="DNA-binding region" description="H-T-H motif" evidence="4">
    <location>
        <begin position="41"/>
        <end position="60"/>
    </location>
</feature>
<name>A0A7X5R5C3_9MYCO</name>
<evidence type="ECO:0000313" key="6">
    <source>
        <dbReference type="EMBL" id="NIH93284.1"/>
    </source>
</evidence>
<dbReference type="EMBL" id="JAANOW010000001">
    <property type="protein sequence ID" value="NIH93284.1"/>
    <property type="molecule type" value="Genomic_DNA"/>
</dbReference>
<dbReference type="RefSeq" id="WP_167154854.1">
    <property type="nucleotide sequence ID" value="NZ_JAANOW010000001.1"/>
</dbReference>
<dbReference type="InterPro" id="IPR001647">
    <property type="entry name" value="HTH_TetR"/>
</dbReference>
<dbReference type="PROSITE" id="PS50977">
    <property type="entry name" value="HTH_TETR_2"/>
    <property type="match status" value="1"/>
</dbReference>
<keyword evidence="2 4" id="KW-0238">DNA-binding</keyword>
<organism evidence="6 7">
    <name type="scientific">Mycolicibacterium fluoranthenivorans</name>
    <dbReference type="NCBI Taxonomy" id="258505"/>
    <lineage>
        <taxon>Bacteria</taxon>
        <taxon>Bacillati</taxon>
        <taxon>Actinomycetota</taxon>
        <taxon>Actinomycetes</taxon>
        <taxon>Mycobacteriales</taxon>
        <taxon>Mycobacteriaceae</taxon>
        <taxon>Mycolicibacterium</taxon>
    </lineage>
</organism>
<dbReference type="PRINTS" id="PR00455">
    <property type="entry name" value="HTHTETR"/>
</dbReference>
<reference evidence="6 7" key="1">
    <citation type="submission" date="2020-03" db="EMBL/GenBank/DDBJ databases">
        <title>Sequencing the genomes of 1000 actinobacteria strains.</title>
        <authorList>
            <person name="Klenk H.-P."/>
        </authorList>
    </citation>
    <scope>NUCLEOTIDE SEQUENCE [LARGE SCALE GENOMIC DNA]</scope>
    <source>
        <strain evidence="6 7">DSM 44556</strain>
    </source>
</reference>
<keyword evidence="7" id="KW-1185">Reference proteome</keyword>
<dbReference type="PANTHER" id="PTHR30055">
    <property type="entry name" value="HTH-TYPE TRANSCRIPTIONAL REGULATOR RUTR"/>
    <property type="match status" value="1"/>
</dbReference>
<dbReference type="InterPro" id="IPR009057">
    <property type="entry name" value="Homeodomain-like_sf"/>
</dbReference>